<keyword evidence="3" id="KW-1133">Transmembrane helix</keyword>
<keyword evidence="3" id="KW-0472">Membrane</keyword>
<dbReference type="GO" id="GO:0016020">
    <property type="term" value="C:membrane"/>
    <property type="evidence" value="ECO:0007669"/>
    <property type="project" value="InterPro"/>
</dbReference>
<feature type="domain" description="Methyl-accepting transducer" evidence="4">
    <location>
        <begin position="208"/>
        <end position="465"/>
    </location>
</feature>
<dbReference type="PANTHER" id="PTHR32089">
    <property type="entry name" value="METHYL-ACCEPTING CHEMOTAXIS PROTEIN MCPB"/>
    <property type="match status" value="1"/>
</dbReference>
<sequence>MSVVDKMTYQDALKKNTLMLVTIAITMLAGVGLSIVDKELYKLAIYSAGLVILVALYFLLQKVLKKIRMLPYLMLTIIYGLNLVFIFTKESSIQIILITLFLSIYSAIHMNRKIFFFGYSLGLIVIMANHFLASNSQVQALFSYVILIYLLIGIIFFVVIRLHVEQTKKIEELLVSAEEETVKKEQQKSKLESSVKGIIESIAEVNEHLQLSLTAQNEMAATINEVSIGSQTQAEKIGEITQNTMDTKQNMDEVHAKSIDLYKASTHANQLTTNGNHMIQELNENIRSLSSVMNDLSETFNVLTEKITETNSFAGTIKDITEQTNLLALNASIEAARAGEAGKGFAVVAEEIRKLAELTGKTTEKISTNLVELNTSNKQALEKMDQSKHNINLGVQSTNEVTGYFEEIALTMDKLDMGLNTFKSLAEKVRMQSSGVEHSTSDLAAIIEQATASLEEMNATVEELTFGNQKLSTIMEQTVNNAMEIRETF</sequence>
<feature type="transmembrane region" description="Helical" evidence="3">
    <location>
        <begin position="69"/>
        <end position="87"/>
    </location>
</feature>
<accession>A0A9X4AJT0</accession>
<proteinExistence type="predicted"/>
<gene>
    <name evidence="5" type="ORF">NC661_18450</name>
</gene>
<evidence type="ECO:0000259" key="4">
    <source>
        <dbReference type="PROSITE" id="PS50111"/>
    </source>
</evidence>
<protein>
    <submittedName>
        <fullName evidence="5">Methyl-accepting chemotaxis protein</fullName>
    </submittedName>
</protein>
<feature type="transmembrane region" description="Helical" evidence="3">
    <location>
        <begin position="16"/>
        <end position="35"/>
    </location>
</feature>
<feature type="transmembrane region" description="Helical" evidence="3">
    <location>
        <begin position="115"/>
        <end position="132"/>
    </location>
</feature>
<keyword evidence="1 2" id="KW-0807">Transducer</keyword>
<evidence type="ECO:0000256" key="2">
    <source>
        <dbReference type="PROSITE-ProRule" id="PRU00284"/>
    </source>
</evidence>
<evidence type="ECO:0000256" key="1">
    <source>
        <dbReference type="ARBA" id="ARBA00023224"/>
    </source>
</evidence>
<dbReference type="RefSeq" id="WP_259870509.1">
    <property type="nucleotide sequence ID" value="NZ_JAMQJZ010000019.1"/>
</dbReference>
<dbReference type="SUPFAM" id="SSF58104">
    <property type="entry name" value="Methyl-accepting chemotaxis protein (MCP) signaling domain"/>
    <property type="match status" value="1"/>
</dbReference>
<comment type="caution">
    <text evidence="5">The sequence shown here is derived from an EMBL/GenBank/DDBJ whole genome shotgun (WGS) entry which is preliminary data.</text>
</comment>
<feature type="transmembrane region" description="Helical" evidence="3">
    <location>
        <begin position="138"/>
        <end position="160"/>
    </location>
</feature>
<evidence type="ECO:0000313" key="6">
    <source>
        <dbReference type="Proteomes" id="UP001145072"/>
    </source>
</evidence>
<feature type="transmembrane region" description="Helical" evidence="3">
    <location>
        <begin position="93"/>
        <end position="108"/>
    </location>
</feature>
<dbReference type="Proteomes" id="UP001145072">
    <property type="component" value="Unassembled WGS sequence"/>
</dbReference>
<dbReference type="PROSITE" id="PS50111">
    <property type="entry name" value="CHEMOTAXIS_TRANSDUC_2"/>
    <property type="match status" value="1"/>
</dbReference>
<dbReference type="SMART" id="SM00283">
    <property type="entry name" value="MA"/>
    <property type="match status" value="1"/>
</dbReference>
<dbReference type="Gene3D" id="1.10.287.950">
    <property type="entry name" value="Methyl-accepting chemotaxis protein"/>
    <property type="match status" value="1"/>
</dbReference>
<dbReference type="AlphaFoldDB" id="A0A9X4AJT0"/>
<dbReference type="Pfam" id="PF00015">
    <property type="entry name" value="MCPsignal"/>
    <property type="match status" value="1"/>
</dbReference>
<dbReference type="PANTHER" id="PTHR32089:SF112">
    <property type="entry name" value="LYSOZYME-LIKE PROTEIN-RELATED"/>
    <property type="match status" value="1"/>
</dbReference>
<organism evidence="5 6">
    <name type="scientific">Aquibacillus koreensis</name>
    <dbReference type="NCBI Taxonomy" id="279446"/>
    <lineage>
        <taxon>Bacteria</taxon>
        <taxon>Bacillati</taxon>
        <taxon>Bacillota</taxon>
        <taxon>Bacilli</taxon>
        <taxon>Bacillales</taxon>
        <taxon>Bacillaceae</taxon>
        <taxon>Aquibacillus</taxon>
    </lineage>
</organism>
<reference evidence="5" key="1">
    <citation type="submission" date="2022-06" db="EMBL/GenBank/DDBJ databases">
        <title>Aquibacillus sp. a new bacterium isolated from soil saline samples.</title>
        <authorList>
            <person name="Galisteo C."/>
            <person name="De La Haba R."/>
            <person name="Sanchez-Porro C."/>
            <person name="Ventosa A."/>
        </authorList>
    </citation>
    <scope>NUCLEOTIDE SEQUENCE</scope>
    <source>
        <strain evidence="5">JCM 12387</strain>
    </source>
</reference>
<keyword evidence="3" id="KW-0812">Transmembrane</keyword>
<feature type="transmembrane region" description="Helical" evidence="3">
    <location>
        <begin position="41"/>
        <end position="60"/>
    </location>
</feature>
<name>A0A9X4AJT0_9BACI</name>
<dbReference type="EMBL" id="JAMQJZ010000019">
    <property type="protein sequence ID" value="MDC3422336.1"/>
    <property type="molecule type" value="Genomic_DNA"/>
</dbReference>
<dbReference type="InterPro" id="IPR004089">
    <property type="entry name" value="MCPsignal_dom"/>
</dbReference>
<keyword evidence="6" id="KW-1185">Reference proteome</keyword>
<evidence type="ECO:0000256" key="3">
    <source>
        <dbReference type="SAM" id="Phobius"/>
    </source>
</evidence>
<evidence type="ECO:0000313" key="5">
    <source>
        <dbReference type="EMBL" id="MDC3422336.1"/>
    </source>
</evidence>
<dbReference type="GO" id="GO:0007165">
    <property type="term" value="P:signal transduction"/>
    <property type="evidence" value="ECO:0007669"/>
    <property type="project" value="UniProtKB-KW"/>
</dbReference>